<evidence type="ECO:0000256" key="3">
    <source>
        <dbReference type="ARBA" id="ARBA00022781"/>
    </source>
</evidence>
<organism evidence="8 9">
    <name type="scientific">Leucobacter denitrificans</name>
    <dbReference type="NCBI Taxonomy" id="683042"/>
    <lineage>
        <taxon>Bacteria</taxon>
        <taxon>Bacillati</taxon>
        <taxon>Actinomycetota</taxon>
        <taxon>Actinomycetes</taxon>
        <taxon>Micrococcales</taxon>
        <taxon>Microbacteriaceae</taxon>
        <taxon>Leucobacter</taxon>
    </lineage>
</organism>
<keyword evidence="7" id="KW-1003">Cell membrane</keyword>
<keyword evidence="2 7" id="KW-0813">Transport</keyword>
<dbReference type="PRINTS" id="PR00125">
    <property type="entry name" value="ATPASEDELTA"/>
</dbReference>
<dbReference type="InterPro" id="IPR000711">
    <property type="entry name" value="ATPase_OSCP/dsu"/>
</dbReference>
<dbReference type="HAMAP" id="MF_01416">
    <property type="entry name" value="ATP_synth_delta_bact"/>
    <property type="match status" value="1"/>
</dbReference>
<reference evidence="8 9" key="1">
    <citation type="submission" date="2020-08" db="EMBL/GenBank/DDBJ databases">
        <title>Genome sequence of Leucobacter denitrificans KACC 14055T.</title>
        <authorList>
            <person name="Hyun D.-W."/>
            <person name="Bae J.-W."/>
        </authorList>
    </citation>
    <scope>NUCLEOTIDE SEQUENCE [LARGE SCALE GENOMIC DNA]</scope>
    <source>
        <strain evidence="8 9">KACC 14055</strain>
    </source>
</reference>
<dbReference type="Pfam" id="PF00213">
    <property type="entry name" value="OSCP"/>
    <property type="match status" value="1"/>
</dbReference>
<comment type="function">
    <text evidence="7">This protein is part of the stalk that links CF(0) to CF(1). It either transmits conformational changes from CF(0) to CF(1) or is implicated in proton conduction.</text>
</comment>
<dbReference type="NCBIfam" id="NF009967">
    <property type="entry name" value="PRK13430.1"/>
    <property type="match status" value="1"/>
</dbReference>
<evidence type="ECO:0000256" key="5">
    <source>
        <dbReference type="ARBA" id="ARBA00023136"/>
    </source>
</evidence>
<evidence type="ECO:0000313" key="9">
    <source>
        <dbReference type="Proteomes" id="UP000515934"/>
    </source>
</evidence>
<evidence type="ECO:0000256" key="1">
    <source>
        <dbReference type="ARBA" id="ARBA00004370"/>
    </source>
</evidence>
<dbReference type="RefSeq" id="WP_187555219.1">
    <property type="nucleotide sequence ID" value="NZ_CP060716.1"/>
</dbReference>
<evidence type="ECO:0000256" key="2">
    <source>
        <dbReference type="ARBA" id="ARBA00022448"/>
    </source>
</evidence>
<evidence type="ECO:0000256" key="4">
    <source>
        <dbReference type="ARBA" id="ARBA00023065"/>
    </source>
</evidence>
<dbReference type="NCBIfam" id="TIGR01145">
    <property type="entry name" value="ATP_synt_delta"/>
    <property type="match status" value="1"/>
</dbReference>
<dbReference type="GO" id="GO:0005886">
    <property type="term" value="C:plasma membrane"/>
    <property type="evidence" value="ECO:0007669"/>
    <property type="project" value="UniProtKB-SubCell"/>
</dbReference>
<comment type="function">
    <text evidence="7">F(1)F(0) ATP synthase produces ATP from ADP in the presence of a proton or sodium gradient. F-type ATPases consist of two structural domains, F(1) containing the extramembraneous catalytic core and F(0) containing the membrane proton channel, linked together by a central stalk and a peripheral stalk. During catalysis, ATP synthesis in the catalytic domain of F(1) is coupled via a rotary mechanism of the central stalk subunits to proton translocation.</text>
</comment>
<keyword evidence="9" id="KW-1185">Reference proteome</keyword>
<sequence length="258" mass="26291">MGSASREALAAAQASLSGLLGKTVGSDLLAVAAQLDTSPALVSALADSSLAAEAKTGILSRVFGSLSDGARSVLTAAVTQNWSSAPELVDGIEELGIRAQAVANSELADELLAATAVIDGSHELELELGNKLGDPNAKAGLAEKIFSGKLSASAMNVITYFVAHPRGRRVSAALRESARTAADQGGSELATVTVAAPLSDAQQQKLASLLEQSAGRPVKVTTVVDSDLIGGVRIQIANDVIDGSVRARLDDLRQRLAA</sequence>
<keyword evidence="7" id="KW-0139">CF(1)</keyword>
<dbReference type="KEGG" id="ldn:H9L06_11115"/>
<keyword evidence="3 7" id="KW-0375">Hydrogen ion transport</keyword>
<dbReference type="PANTHER" id="PTHR11910">
    <property type="entry name" value="ATP SYNTHASE DELTA CHAIN"/>
    <property type="match status" value="1"/>
</dbReference>
<dbReference type="Proteomes" id="UP000515934">
    <property type="component" value="Chromosome"/>
</dbReference>
<keyword evidence="4 7" id="KW-0406">Ion transport</keyword>
<proteinExistence type="inferred from homology"/>
<dbReference type="AlphaFoldDB" id="A0A7G9S4H4"/>
<name>A0A7G9S4H4_9MICO</name>
<keyword evidence="6 7" id="KW-0066">ATP synthesis</keyword>
<dbReference type="GO" id="GO:0046933">
    <property type="term" value="F:proton-transporting ATP synthase activity, rotational mechanism"/>
    <property type="evidence" value="ECO:0007669"/>
    <property type="project" value="UniProtKB-UniRule"/>
</dbReference>
<comment type="subcellular location">
    <subcellularLocation>
        <location evidence="7">Cell membrane</location>
        <topology evidence="7">Peripheral membrane protein</topology>
    </subcellularLocation>
    <subcellularLocation>
        <location evidence="1">Membrane</location>
    </subcellularLocation>
</comment>
<evidence type="ECO:0000313" key="8">
    <source>
        <dbReference type="EMBL" id="QNN62749.1"/>
    </source>
</evidence>
<evidence type="ECO:0000256" key="6">
    <source>
        <dbReference type="ARBA" id="ARBA00023310"/>
    </source>
</evidence>
<protein>
    <recommendedName>
        <fullName evidence="7">ATP synthase subunit delta</fullName>
    </recommendedName>
    <alternativeName>
        <fullName evidence="7">ATP synthase F(1) sector subunit delta</fullName>
    </alternativeName>
    <alternativeName>
        <fullName evidence="7">F-type ATPase subunit delta</fullName>
        <shortName evidence="7">F-ATPase subunit delta</shortName>
    </alternativeName>
</protein>
<dbReference type="EMBL" id="CP060716">
    <property type="protein sequence ID" value="QNN62749.1"/>
    <property type="molecule type" value="Genomic_DNA"/>
</dbReference>
<accession>A0A7G9S4H4</accession>
<dbReference type="GO" id="GO:0045259">
    <property type="term" value="C:proton-transporting ATP synthase complex"/>
    <property type="evidence" value="ECO:0007669"/>
    <property type="project" value="UniProtKB-KW"/>
</dbReference>
<keyword evidence="5 7" id="KW-0472">Membrane</keyword>
<gene>
    <name evidence="7" type="primary">atpH</name>
    <name evidence="8" type="ORF">H9L06_11115</name>
</gene>
<evidence type="ECO:0000256" key="7">
    <source>
        <dbReference type="HAMAP-Rule" id="MF_01416"/>
    </source>
</evidence>
<comment type="similarity">
    <text evidence="7">Belongs to the ATPase delta chain family.</text>
</comment>